<dbReference type="GO" id="GO:0020037">
    <property type="term" value="F:heme binding"/>
    <property type="evidence" value="ECO:0007669"/>
    <property type="project" value="InterPro"/>
</dbReference>
<sequence length="1460" mass="165920">MAVKGVPFILLVLLINVKLRATEKTAREKRQISYPQIYQTVQACIEEANQELAIQKQLDKYMMDTGVDHHVRDGGVSYLSHLGRFLYTKNAEKVNTLSDKAWVTVAATKKLMRRTGMNLVQLRSHPGFVEAWRRQVSQSCPFVQPQCDPSVRYRTADGSCNNLNDSSVGAAYTRQRRMMANSYEDGINQPRQRSCTGGPLPSPRTISNVLHKSGHCSLPSRRFTVLAMQFGQFIEHDVISTPLQRGFNSSDIMCCGIPEEILKKRSQCFPISIPSGDHRFKEHCMSFVRATPGLEKNCDMGVRSPMNQATSYMDGSQIYGVDVDEQIKLRAGVGGLMKMTPLGLPPPTEDPICIQEEPGDYCFGTGDFRVNHVPGLTVMHTIFLRQHNRIATGLALLNLHWDDERIFQETRKIIIGSLQHLVYNDLLPTILRNEDMERYGLWSSDYGYTNSYNPKEDVSIMMGFSAAAMRFPHTRIPNVQSMVNKDYTIRHDAPIFETFDKPKFVLQRLGKALADFARWLISFPVMQDDRFVEDGVRDFLFLDNKGESFDLVSLNLQRAREQGIPPYNHWRRLCGLKPALYFSSGVGGLVDHEPDVVKLLSKVYKHPDDIDLFSGGISEKIPMGAATGPTFACIIATQFKNIKVADRFWYENYNPYTGFTLNQLNEIKKSSLSKIMCENLDIQYIQKDPFSFVSEKNPRVPCHTITGIDLQYWKEEMKELKHQKYLQECFLTNHTGNLLFKKRALRKGAQSFIIISRKKGLLMEQQGVMGPSPGAIVLLLLTLGTVLEGIKTGKYDTLLSTSDLIKKSIREAANHVKTQKALEKKFYLEGNDGFPDNGGFRWHHSKFMGFEDPDKIHQMNKKASIVLNALTYFQKLSGISLNELKQDSGLLKVWKNVIAPHCNCPPPKCNPRNPYRTADGKCNNVQHPKWGSTFTPQHRYLPPAYHDGVNKPRLKSVTGEPLPSARHISNVIHKGDKCRSSEKHLTMMYMSWGQFLDHDFVGTPMTKGYNDSTITCCKLSSTTLLQRESCFPIRIPDDDSYFSDKCMEFVRSAAAPEDNCVPEWRNQINQHTSYIDGSMVYGATDKDAKNLRTGYKGLLKVTDDKMLPRTNKSDCIVQKPSDYCFHAGDKRSMVAPSLTYLHLLFVREHNRVARGLAAVNPHWCDETLYQETRKIIIALIQHITYTEYLTLLLPRDIRSKYLLLSSRKGHNTVYDPNVNPSISNVFGVAAFRFGHSQIPNFQVISSAAYKPIQIVPIEKTFNRPELILTKNRHGRGYDGLGRWMISDFMAADDKCFDDGVRNKLFLDKKHKSFDLAALNIQRGRDHGIASYNAWRKFCGLNPVLHFGKGPGGMIDHDPEDATLFQSLYRHPDDMDLFPAALSERHLAGGIVGPTFACLIAKQFNHLKTGDRFWYENKFLSIGFQKDQLNEIKKVKLSRIICDNTEILEVQKYVFRPPGSR</sequence>
<dbReference type="GO" id="GO:0004601">
    <property type="term" value="F:peroxidase activity"/>
    <property type="evidence" value="ECO:0007669"/>
    <property type="project" value="InterPro"/>
</dbReference>
<dbReference type="PANTHER" id="PTHR11475:SF4">
    <property type="entry name" value="CHORION PEROXIDASE"/>
    <property type="match status" value="1"/>
</dbReference>
<dbReference type="Proteomes" id="UP000694844">
    <property type="component" value="Chromosome 5"/>
</dbReference>
<dbReference type="InterPro" id="IPR037120">
    <property type="entry name" value="Haem_peroxidase_sf_animal"/>
</dbReference>
<dbReference type="InterPro" id="IPR010255">
    <property type="entry name" value="Haem_peroxidase_sf"/>
</dbReference>
<dbReference type="Gene3D" id="1.10.640.10">
    <property type="entry name" value="Haem peroxidase domain superfamily, animal type"/>
    <property type="match status" value="2"/>
</dbReference>
<evidence type="ECO:0000256" key="5">
    <source>
        <dbReference type="PIRSR" id="PIRSR619791-2"/>
    </source>
</evidence>
<dbReference type="GO" id="GO:0006979">
    <property type="term" value="P:response to oxidative stress"/>
    <property type="evidence" value="ECO:0007669"/>
    <property type="project" value="InterPro"/>
</dbReference>
<dbReference type="PRINTS" id="PR00457">
    <property type="entry name" value="ANPEROXIDASE"/>
</dbReference>
<keyword evidence="5" id="KW-0479">Metal-binding</keyword>
<dbReference type="GO" id="GO:0046872">
    <property type="term" value="F:metal ion binding"/>
    <property type="evidence" value="ECO:0007669"/>
    <property type="project" value="UniProtKB-KW"/>
</dbReference>
<dbReference type="GeneID" id="111132595"/>
<dbReference type="Pfam" id="PF03098">
    <property type="entry name" value="An_peroxidase"/>
    <property type="match status" value="2"/>
</dbReference>
<gene>
    <name evidence="8" type="primary">LOC111132595</name>
</gene>
<dbReference type="GO" id="GO:0005576">
    <property type="term" value="C:extracellular region"/>
    <property type="evidence" value="ECO:0007669"/>
    <property type="project" value="UniProtKB-SubCell"/>
</dbReference>
<dbReference type="RefSeq" id="XP_022336132.1">
    <property type="nucleotide sequence ID" value="XM_022480424.1"/>
</dbReference>
<evidence type="ECO:0000256" key="2">
    <source>
        <dbReference type="ARBA" id="ARBA00022525"/>
    </source>
</evidence>
<keyword evidence="4" id="KW-0325">Glycoprotein</keyword>
<dbReference type="PROSITE" id="PS50292">
    <property type="entry name" value="PEROXIDASE_3"/>
    <property type="match status" value="2"/>
</dbReference>
<keyword evidence="5" id="KW-0408">Iron</keyword>
<organism evidence="7 8">
    <name type="scientific">Crassostrea virginica</name>
    <name type="common">Eastern oyster</name>
    <dbReference type="NCBI Taxonomy" id="6565"/>
    <lineage>
        <taxon>Eukaryota</taxon>
        <taxon>Metazoa</taxon>
        <taxon>Spiralia</taxon>
        <taxon>Lophotrochozoa</taxon>
        <taxon>Mollusca</taxon>
        <taxon>Bivalvia</taxon>
        <taxon>Autobranchia</taxon>
        <taxon>Pteriomorphia</taxon>
        <taxon>Ostreida</taxon>
        <taxon>Ostreoidea</taxon>
        <taxon>Ostreidae</taxon>
        <taxon>Crassostrea</taxon>
    </lineage>
</organism>
<evidence type="ECO:0000256" key="4">
    <source>
        <dbReference type="ARBA" id="ARBA00023180"/>
    </source>
</evidence>
<keyword evidence="5" id="KW-0349">Heme</keyword>
<comment type="subcellular location">
    <subcellularLocation>
        <location evidence="1">Secreted</location>
    </subcellularLocation>
</comment>
<dbReference type="OrthoDB" id="823504at2759"/>
<evidence type="ECO:0000256" key="6">
    <source>
        <dbReference type="SAM" id="SignalP"/>
    </source>
</evidence>
<feature type="chain" id="PRO_5034084581" evidence="6">
    <location>
        <begin position="22"/>
        <end position="1460"/>
    </location>
</feature>
<reference evidence="8" key="1">
    <citation type="submission" date="2025-08" db="UniProtKB">
        <authorList>
            <consortium name="RefSeq"/>
        </authorList>
    </citation>
    <scope>IDENTIFICATION</scope>
    <source>
        <tissue evidence="8">Whole sample</tissue>
    </source>
</reference>
<dbReference type="FunFam" id="1.10.640.10:FF:000003">
    <property type="entry name" value="chorion peroxidase"/>
    <property type="match status" value="2"/>
</dbReference>
<keyword evidence="2" id="KW-0964">Secreted</keyword>
<dbReference type="CDD" id="cd09823">
    <property type="entry name" value="peroxinectin_like"/>
    <property type="match status" value="2"/>
</dbReference>
<feature type="binding site" description="axial binding residue" evidence="5">
    <location>
        <position position="1235"/>
    </location>
    <ligand>
        <name>heme b</name>
        <dbReference type="ChEBI" id="CHEBI:60344"/>
    </ligand>
    <ligandPart>
        <name>Fe</name>
        <dbReference type="ChEBI" id="CHEBI:18248"/>
    </ligandPart>
</feature>
<dbReference type="PANTHER" id="PTHR11475">
    <property type="entry name" value="OXIDASE/PEROXIDASE"/>
    <property type="match status" value="1"/>
</dbReference>
<dbReference type="InterPro" id="IPR019791">
    <property type="entry name" value="Haem_peroxidase_animal"/>
</dbReference>
<keyword evidence="7" id="KW-1185">Reference proteome</keyword>
<dbReference type="SUPFAM" id="SSF48113">
    <property type="entry name" value="Heme-dependent peroxidases"/>
    <property type="match status" value="2"/>
</dbReference>
<name>A0A8B8E695_CRAVI</name>
<proteinExistence type="predicted"/>
<dbReference type="KEGG" id="cvn:111132595"/>
<keyword evidence="3 6" id="KW-0732">Signal</keyword>
<evidence type="ECO:0000256" key="1">
    <source>
        <dbReference type="ARBA" id="ARBA00004613"/>
    </source>
</evidence>
<protein>
    <submittedName>
        <fullName evidence="8">Uncharacterized protein LOC111132595</fullName>
    </submittedName>
</protein>
<evidence type="ECO:0000313" key="8">
    <source>
        <dbReference type="RefSeq" id="XP_022336132.1"/>
    </source>
</evidence>
<evidence type="ECO:0000256" key="3">
    <source>
        <dbReference type="ARBA" id="ARBA00022729"/>
    </source>
</evidence>
<feature type="signal peptide" evidence="6">
    <location>
        <begin position="1"/>
        <end position="21"/>
    </location>
</feature>
<evidence type="ECO:0000313" key="7">
    <source>
        <dbReference type="Proteomes" id="UP000694844"/>
    </source>
</evidence>
<accession>A0A8B8E695</accession>